<dbReference type="InterPro" id="IPR032710">
    <property type="entry name" value="NTF2-like_dom_sf"/>
</dbReference>
<evidence type="ECO:0000256" key="1">
    <source>
        <dbReference type="SAM" id="Phobius"/>
    </source>
</evidence>
<gene>
    <name evidence="2" type="ORF">GCM10009844_17230</name>
</gene>
<feature type="transmembrane region" description="Helical" evidence="1">
    <location>
        <begin position="26"/>
        <end position="46"/>
    </location>
</feature>
<evidence type="ECO:0000313" key="2">
    <source>
        <dbReference type="EMBL" id="GAA2144078.1"/>
    </source>
</evidence>
<keyword evidence="3" id="KW-1185">Reference proteome</keyword>
<organism evidence="2 3">
    <name type="scientific">Nocardioides koreensis</name>
    <dbReference type="NCBI Taxonomy" id="433651"/>
    <lineage>
        <taxon>Bacteria</taxon>
        <taxon>Bacillati</taxon>
        <taxon>Actinomycetota</taxon>
        <taxon>Actinomycetes</taxon>
        <taxon>Propionibacteriales</taxon>
        <taxon>Nocardioidaceae</taxon>
        <taxon>Nocardioides</taxon>
    </lineage>
</organism>
<evidence type="ECO:0000313" key="3">
    <source>
        <dbReference type="Proteomes" id="UP001501771"/>
    </source>
</evidence>
<dbReference type="SUPFAM" id="SSF54427">
    <property type="entry name" value="NTF2-like"/>
    <property type="match status" value="1"/>
</dbReference>
<evidence type="ECO:0008006" key="4">
    <source>
        <dbReference type="Google" id="ProtNLM"/>
    </source>
</evidence>
<keyword evidence="1" id="KW-0472">Membrane</keyword>
<comment type="caution">
    <text evidence="2">The sequence shown here is derived from an EMBL/GenBank/DDBJ whole genome shotgun (WGS) entry which is preliminary data.</text>
</comment>
<protein>
    <recommendedName>
        <fullName evidence="4">SnoaL-like domain-containing protein</fullName>
    </recommendedName>
</protein>
<dbReference type="Gene3D" id="3.10.450.50">
    <property type="match status" value="1"/>
</dbReference>
<keyword evidence="1" id="KW-1133">Transmembrane helix</keyword>
<keyword evidence="1" id="KW-0812">Transmembrane</keyword>
<dbReference type="Proteomes" id="UP001501771">
    <property type="component" value="Unassembled WGS sequence"/>
</dbReference>
<proteinExistence type="predicted"/>
<dbReference type="EMBL" id="BAAAQR010000004">
    <property type="protein sequence ID" value="GAA2144078.1"/>
    <property type="molecule type" value="Genomic_DNA"/>
</dbReference>
<accession>A0ABP5LEQ0</accession>
<name>A0ABP5LEQ0_9ACTN</name>
<reference evidence="3" key="1">
    <citation type="journal article" date="2019" name="Int. J. Syst. Evol. Microbiol.">
        <title>The Global Catalogue of Microorganisms (GCM) 10K type strain sequencing project: providing services to taxonomists for standard genome sequencing and annotation.</title>
        <authorList>
            <consortium name="The Broad Institute Genomics Platform"/>
            <consortium name="The Broad Institute Genome Sequencing Center for Infectious Disease"/>
            <person name="Wu L."/>
            <person name="Ma J."/>
        </authorList>
    </citation>
    <scope>NUCLEOTIDE SEQUENCE [LARGE SCALE GENOMIC DNA]</scope>
    <source>
        <strain evidence="3">JCM 16022</strain>
    </source>
</reference>
<sequence>MDEPRTDAPSRGKVWDMDRTRVLPRALLAMLVLSAVVTATVVLLGLAARRVAPQRPVVATVAGRDPVAALRAWDRRRAEAWAHGDLRALRDLYVPGSAACRRDVAMLAAWSDRGLRVRGMRMQLLAAELRTSSERRLEVVVTDRLAHAVAVGRGTRVPLPRDAPSTRTVVLRRLAGEWRVALVRDGDQPAR</sequence>